<dbReference type="InterPro" id="IPR051610">
    <property type="entry name" value="GPI/OXD"/>
</dbReference>
<keyword evidence="1" id="KW-0479">Metal-binding</keyword>
<dbReference type="OrthoDB" id="3231985at2"/>
<dbReference type="AlphaFoldDB" id="A0A4Q7J5S5"/>
<dbReference type="SUPFAM" id="SSF51182">
    <property type="entry name" value="RmlC-like cupins"/>
    <property type="match status" value="1"/>
</dbReference>
<sequence length="110" mass="12205">MLTVVPRTTVNPDTRTVQFQGREFGTELSFFLIDCEPGQGPALHQHPYAEMWVTMSGRALVVAGDEEREVGPEDMVIVGPGTPHRFVALGPDRLNVICLHDSGEMITEWL</sequence>
<protein>
    <submittedName>
        <fullName evidence="3">Cupin domain-containing protein</fullName>
    </submittedName>
</protein>
<evidence type="ECO:0000313" key="3">
    <source>
        <dbReference type="EMBL" id="RZQ62951.1"/>
    </source>
</evidence>
<evidence type="ECO:0000313" key="4">
    <source>
        <dbReference type="Proteomes" id="UP000292003"/>
    </source>
</evidence>
<dbReference type="RefSeq" id="WP_130475955.1">
    <property type="nucleotide sequence ID" value="NZ_SFCC01000007.1"/>
</dbReference>
<dbReference type="PANTHER" id="PTHR35848">
    <property type="entry name" value="OXALATE-BINDING PROTEIN"/>
    <property type="match status" value="1"/>
</dbReference>
<dbReference type="InterPro" id="IPR011051">
    <property type="entry name" value="RmlC_Cupin_sf"/>
</dbReference>
<dbReference type="PANTHER" id="PTHR35848:SF6">
    <property type="entry name" value="CUPIN TYPE-2 DOMAIN-CONTAINING PROTEIN"/>
    <property type="match status" value="1"/>
</dbReference>
<keyword evidence="4" id="KW-1185">Reference proteome</keyword>
<dbReference type="InterPro" id="IPR014710">
    <property type="entry name" value="RmlC-like_jellyroll"/>
</dbReference>
<dbReference type="InterPro" id="IPR013096">
    <property type="entry name" value="Cupin_2"/>
</dbReference>
<gene>
    <name evidence="3" type="ORF">EWH70_14730</name>
</gene>
<organism evidence="3 4">
    <name type="scientific">Amycolatopsis suaedae</name>
    <dbReference type="NCBI Taxonomy" id="2510978"/>
    <lineage>
        <taxon>Bacteria</taxon>
        <taxon>Bacillati</taxon>
        <taxon>Actinomycetota</taxon>
        <taxon>Actinomycetes</taxon>
        <taxon>Pseudonocardiales</taxon>
        <taxon>Pseudonocardiaceae</taxon>
        <taxon>Amycolatopsis</taxon>
    </lineage>
</organism>
<dbReference type="Gene3D" id="2.60.120.10">
    <property type="entry name" value="Jelly Rolls"/>
    <property type="match status" value="1"/>
</dbReference>
<dbReference type="GO" id="GO:0046872">
    <property type="term" value="F:metal ion binding"/>
    <property type="evidence" value="ECO:0007669"/>
    <property type="project" value="UniProtKB-KW"/>
</dbReference>
<dbReference type="Proteomes" id="UP000292003">
    <property type="component" value="Unassembled WGS sequence"/>
</dbReference>
<evidence type="ECO:0000256" key="1">
    <source>
        <dbReference type="ARBA" id="ARBA00022723"/>
    </source>
</evidence>
<reference evidence="3 4" key="1">
    <citation type="submission" date="2019-02" db="EMBL/GenBank/DDBJ databases">
        <title>Draft genome sequence of Amycolatopsis sp. 8-3EHSu isolated from roots of Suaeda maritima.</title>
        <authorList>
            <person name="Duangmal K."/>
            <person name="Chantavorakit T."/>
        </authorList>
    </citation>
    <scope>NUCLEOTIDE SEQUENCE [LARGE SCALE GENOMIC DNA]</scope>
    <source>
        <strain evidence="3 4">8-3EHSu</strain>
    </source>
</reference>
<proteinExistence type="predicted"/>
<accession>A0A4Q7J5S5</accession>
<name>A0A4Q7J5S5_9PSEU</name>
<comment type="caution">
    <text evidence="3">The sequence shown here is derived from an EMBL/GenBank/DDBJ whole genome shotgun (WGS) entry which is preliminary data.</text>
</comment>
<dbReference type="Pfam" id="PF07883">
    <property type="entry name" value="Cupin_2"/>
    <property type="match status" value="1"/>
</dbReference>
<evidence type="ECO:0000259" key="2">
    <source>
        <dbReference type="Pfam" id="PF07883"/>
    </source>
</evidence>
<feature type="domain" description="Cupin type-2" evidence="2">
    <location>
        <begin position="32"/>
        <end position="99"/>
    </location>
</feature>
<dbReference type="EMBL" id="SFCC01000007">
    <property type="protein sequence ID" value="RZQ62951.1"/>
    <property type="molecule type" value="Genomic_DNA"/>
</dbReference>